<proteinExistence type="predicted"/>
<protein>
    <submittedName>
        <fullName evidence="2">HET-domain-containing protein</fullName>
    </submittedName>
</protein>
<evidence type="ECO:0000313" key="2">
    <source>
        <dbReference type="EMBL" id="KAF2770497.1"/>
    </source>
</evidence>
<dbReference type="Proteomes" id="UP000799436">
    <property type="component" value="Unassembled WGS sequence"/>
</dbReference>
<feature type="non-terminal residue" evidence="2">
    <location>
        <position position="1"/>
    </location>
</feature>
<sequence length="222" mass="25611">PKYVILSHTLGKEEDEVTFQEMLSATEAIQARPGYQKILGCAKQAAKHGWKYIWVDTCCIDKTSSAELSEAINSMFRWYQDAEICYAYLSDINGFQSGDKVVCSRWFTRGWTLQELIAPRNVEFFDCHWIRLDNRTNLPPSISRVTRIPRRVLVGNLSGDYSVAQIMSWAAERTVSREEDMAYCLLGLLGIKMPLIYGERTRAFQRLQQEFMRISTDHSLFS</sequence>
<gene>
    <name evidence="2" type="ORF">EJ03DRAFT_261129</name>
</gene>
<dbReference type="EMBL" id="ML995825">
    <property type="protein sequence ID" value="KAF2770497.1"/>
    <property type="molecule type" value="Genomic_DNA"/>
</dbReference>
<feature type="non-terminal residue" evidence="2">
    <location>
        <position position="222"/>
    </location>
</feature>
<dbReference type="PANTHER" id="PTHR10622:SF10">
    <property type="entry name" value="HET DOMAIN-CONTAINING PROTEIN"/>
    <property type="match status" value="1"/>
</dbReference>
<accession>A0A6G1LC85</accession>
<name>A0A6G1LC85_9PEZI</name>
<evidence type="ECO:0000313" key="3">
    <source>
        <dbReference type="Proteomes" id="UP000799436"/>
    </source>
</evidence>
<evidence type="ECO:0000259" key="1">
    <source>
        <dbReference type="Pfam" id="PF06985"/>
    </source>
</evidence>
<reference evidence="2" key="1">
    <citation type="journal article" date="2020" name="Stud. Mycol.">
        <title>101 Dothideomycetes genomes: a test case for predicting lifestyles and emergence of pathogens.</title>
        <authorList>
            <person name="Haridas S."/>
            <person name="Albert R."/>
            <person name="Binder M."/>
            <person name="Bloem J."/>
            <person name="Labutti K."/>
            <person name="Salamov A."/>
            <person name="Andreopoulos B."/>
            <person name="Baker S."/>
            <person name="Barry K."/>
            <person name="Bills G."/>
            <person name="Bluhm B."/>
            <person name="Cannon C."/>
            <person name="Castanera R."/>
            <person name="Culley D."/>
            <person name="Daum C."/>
            <person name="Ezra D."/>
            <person name="Gonzalez J."/>
            <person name="Henrissat B."/>
            <person name="Kuo A."/>
            <person name="Liang C."/>
            <person name="Lipzen A."/>
            <person name="Lutzoni F."/>
            <person name="Magnuson J."/>
            <person name="Mondo S."/>
            <person name="Nolan M."/>
            <person name="Ohm R."/>
            <person name="Pangilinan J."/>
            <person name="Park H.-J."/>
            <person name="Ramirez L."/>
            <person name="Alfaro M."/>
            <person name="Sun H."/>
            <person name="Tritt A."/>
            <person name="Yoshinaga Y."/>
            <person name="Zwiers L.-H."/>
            <person name="Turgeon B."/>
            <person name="Goodwin S."/>
            <person name="Spatafora J."/>
            <person name="Crous P."/>
            <person name="Grigoriev I."/>
        </authorList>
    </citation>
    <scope>NUCLEOTIDE SEQUENCE</scope>
    <source>
        <strain evidence="2">CBS 116005</strain>
    </source>
</reference>
<dbReference type="InterPro" id="IPR010730">
    <property type="entry name" value="HET"/>
</dbReference>
<feature type="domain" description="Heterokaryon incompatibility" evidence="1">
    <location>
        <begin position="3"/>
        <end position="93"/>
    </location>
</feature>
<dbReference type="AlphaFoldDB" id="A0A6G1LC85"/>
<dbReference type="Pfam" id="PF06985">
    <property type="entry name" value="HET"/>
    <property type="match status" value="1"/>
</dbReference>
<organism evidence="2 3">
    <name type="scientific">Teratosphaeria nubilosa</name>
    <dbReference type="NCBI Taxonomy" id="161662"/>
    <lineage>
        <taxon>Eukaryota</taxon>
        <taxon>Fungi</taxon>
        <taxon>Dikarya</taxon>
        <taxon>Ascomycota</taxon>
        <taxon>Pezizomycotina</taxon>
        <taxon>Dothideomycetes</taxon>
        <taxon>Dothideomycetidae</taxon>
        <taxon>Mycosphaerellales</taxon>
        <taxon>Teratosphaeriaceae</taxon>
        <taxon>Teratosphaeria</taxon>
    </lineage>
</organism>
<dbReference type="OrthoDB" id="20872at2759"/>
<dbReference type="PANTHER" id="PTHR10622">
    <property type="entry name" value="HET DOMAIN-CONTAINING PROTEIN"/>
    <property type="match status" value="1"/>
</dbReference>
<keyword evidence="3" id="KW-1185">Reference proteome</keyword>